<accession>A0A1G2A6U2</accession>
<sequence>MEKDRISTRREFLTREFPGALGAFSVLASGCDTQSEGRKELLNKEVESLKQFFKNNYKCDVKARKFKPEELITIQGTELSLSEEKEMLSFLKKEFIKYPPEYINRCNLKELFILRALQRLGDEAQKTDTSGFTPTIGSLYIEAYSKLKNINKLVPWHEGVKLALIFHHELFHMADASDEITRFFDEDDDPWIACNPEGINAYDLNVRTKDFKNRPIGFMESYGLSAVREDQATVVQYVMVNLPRAYSMSRNDTVLNSKIEMCKNYFNTLSNGRMNEQYWHDLESGRVGEGYWK</sequence>
<evidence type="ECO:0000313" key="1">
    <source>
        <dbReference type="EMBL" id="OGY72564.1"/>
    </source>
</evidence>
<evidence type="ECO:0008006" key="3">
    <source>
        <dbReference type="Google" id="ProtNLM"/>
    </source>
</evidence>
<organism evidence="1 2">
    <name type="scientific">Candidatus Jacksonbacteria bacterium RIFCSPLOWO2_02_FULL_44_20</name>
    <dbReference type="NCBI Taxonomy" id="1798460"/>
    <lineage>
        <taxon>Bacteria</taxon>
        <taxon>Candidatus Jacksoniibacteriota</taxon>
    </lineage>
</organism>
<dbReference type="PROSITE" id="PS51257">
    <property type="entry name" value="PROKAR_LIPOPROTEIN"/>
    <property type="match status" value="1"/>
</dbReference>
<evidence type="ECO:0000313" key="2">
    <source>
        <dbReference type="Proteomes" id="UP000178315"/>
    </source>
</evidence>
<comment type="caution">
    <text evidence="1">The sequence shown here is derived from an EMBL/GenBank/DDBJ whole genome shotgun (WGS) entry which is preliminary data.</text>
</comment>
<gene>
    <name evidence="1" type="ORF">A3H61_01850</name>
</gene>
<dbReference type="Gene3D" id="3.40.390.70">
    <property type="match status" value="1"/>
</dbReference>
<dbReference type="Proteomes" id="UP000178315">
    <property type="component" value="Unassembled WGS sequence"/>
</dbReference>
<dbReference type="AlphaFoldDB" id="A0A1G2A6U2"/>
<protein>
    <recommendedName>
        <fullName evidence="3">Lipoprotein</fullName>
    </recommendedName>
</protein>
<name>A0A1G2A6U2_9BACT</name>
<dbReference type="EMBL" id="MHJU01000029">
    <property type="protein sequence ID" value="OGY72564.1"/>
    <property type="molecule type" value="Genomic_DNA"/>
</dbReference>
<proteinExistence type="predicted"/>
<reference evidence="1 2" key="1">
    <citation type="journal article" date="2016" name="Nat. Commun.">
        <title>Thousands of microbial genomes shed light on interconnected biogeochemical processes in an aquifer system.</title>
        <authorList>
            <person name="Anantharaman K."/>
            <person name="Brown C.T."/>
            <person name="Hug L.A."/>
            <person name="Sharon I."/>
            <person name="Castelle C.J."/>
            <person name="Probst A.J."/>
            <person name="Thomas B.C."/>
            <person name="Singh A."/>
            <person name="Wilkins M.J."/>
            <person name="Karaoz U."/>
            <person name="Brodie E.L."/>
            <person name="Williams K.H."/>
            <person name="Hubbard S.S."/>
            <person name="Banfield J.F."/>
        </authorList>
    </citation>
    <scope>NUCLEOTIDE SEQUENCE [LARGE SCALE GENOMIC DNA]</scope>
</reference>